<accession>A0A6J4VDD6</accession>
<feature type="domain" description="PepSY" evidence="2">
    <location>
        <begin position="56"/>
        <end position="113"/>
    </location>
</feature>
<dbReference type="InterPro" id="IPR025711">
    <property type="entry name" value="PepSY"/>
</dbReference>
<name>A0A6J4VDD6_9CYAN</name>
<feature type="transmembrane region" description="Helical" evidence="1">
    <location>
        <begin position="140"/>
        <end position="162"/>
    </location>
</feature>
<keyword evidence="1" id="KW-0472">Membrane</keyword>
<dbReference type="AlphaFoldDB" id="A0A6J4VDD6"/>
<reference evidence="3" key="1">
    <citation type="submission" date="2020-02" db="EMBL/GenBank/DDBJ databases">
        <authorList>
            <person name="Meier V. D."/>
        </authorList>
    </citation>
    <scope>NUCLEOTIDE SEQUENCE</scope>
    <source>
        <strain evidence="3">AVDCRST_MAG81</strain>
    </source>
</reference>
<dbReference type="PANTHER" id="PTHR34219:SF3">
    <property type="entry name" value="BLL7967 PROTEIN"/>
    <property type="match status" value="1"/>
</dbReference>
<evidence type="ECO:0000256" key="1">
    <source>
        <dbReference type="SAM" id="Phobius"/>
    </source>
</evidence>
<sequence>MKLRKLTFTLHRYVGVMLGLLLLVIGLSGSSLVFWKEIHHSRNLSLMQVAPQGERVTLDSILEPVRQAYPNWQLTGIFLPRQPTDTYEVRMQANKDQRIDVYVNPYTGELLGSRQWGQTLMSFVYKLHYTLLAGKIGEKIIGTCGLLLLLLCMSGLILWPGWKKLGTGFKIRWRSPARLVNYDVHKVVGLLSVVFLSLTAFSGAGLIFYTEFEGVVYWLTGTPKLPEATSTLVAGKPPIVLDAVLQKADAALPGGEITYIRLPQEPDGAFQVAKKLPQEAHPNGGSSVYLDQYSGEILRVDNAQEASLANRILNALFPLHIGAYGGLGMRIFYVFLGLAPVTLSATGFVLWRHRQWDKARRQEAIRQAERQQA</sequence>
<evidence type="ECO:0000259" key="2">
    <source>
        <dbReference type="Pfam" id="PF03413"/>
    </source>
</evidence>
<feature type="transmembrane region" description="Helical" evidence="1">
    <location>
        <begin position="12"/>
        <end position="35"/>
    </location>
</feature>
<dbReference type="Pfam" id="PF03413">
    <property type="entry name" value="PepSY"/>
    <property type="match status" value="2"/>
</dbReference>
<dbReference type="InterPro" id="IPR005625">
    <property type="entry name" value="PepSY-ass_TM"/>
</dbReference>
<dbReference type="Pfam" id="PF03929">
    <property type="entry name" value="PepSY_TM"/>
    <property type="match status" value="1"/>
</dbReference>
<keyword evidence="1" id="KW-0812">Transmembrane</keyword>
<dbReference type="EMBL" id="CADCWO010000120">
    <property type="protein sequence ID" value="CAA9575532.1"/>
    <property type="molecule type" value="Genomic_DNA"/>
</dbReference>
<organism evidence="3">
    <name type="scientific">uncultured Synechococcales cyanobacterium</name>
    <dbReference type="NCBI Taxonomy" id="1936017"/>
    <lineage>
        <taxon>Bacteria</taxon>
        <taxon>Bacillati</taxon>
        <taxon>Cyanobacteriota</taxon>
        <taxon>Cyanophyceae</taxon>
        <taxon>Synechococcales</taxon>
        <taxon>environmental samples</taxon>
    </lineage>
</organism>
<protein>
    <submittedName>
        <fullName evidence="3">Uncharacterized iron-regulated membrane protein Iron-uptake factor PiuB</fullName>
    </submittedName>
</protein>
<evidence type="ECO:0000313" key="3">
    <source>
        <dbReference type="EMBL" id="CAA9575532.1"/>
    </source>
</evidence>
<feature type="transmembrane region" description="Helical" evidence="1">
    <location>
        <begin position="187"/>
        <end position="209"/>
    </location>
</feature>
<feature type="transmembrane region" description="Helical" evidence="1">
    <location>
        <begin position="331"/>
        <end position="351"/>
    </location>
</feature>
<keyword evidence="1" id="KW-1133">Transmembrane helix</keyword>
<dbReference type="PANTHER" id="PTHR34219">
    <property type="entry name" value="IRON-REGULATED INNER MEMBRANE PROTEIN-RELATED"/>
    <property type="match status" value="1"/>
</dbReference>
<proteinExistence type="predicted"/>
<feature type="domain" description="PepSY" evidence="2">
    <location>
        <begin position="242"/>
        <end position="300"/>
    </location>
</feature>
<gene>
    <name evidence="3" type="ORF">AVDCRST_MAG81-2180</name>
</gene>